<proteinExistence type="predicted"/>
<evidence type="ECO:0000313" key="1">
    <source>
        <dbReference type="EMBL" id="CAG8808998.1"/>
    </source>
</evidence>
<evidence type="ECO:0000313" key="2">
    <source>
        <dbReference type="Proteomes" id="UP000789920"/>
    </source>
</evidence>
<keyword evidence="2" id="KW-1185">Reference proteome</keyword>
<dbReference type="EMBL" id="CAJVQC010069554">
    <property type="protein sequence ID" value="CAG8808998.1"/>
    <property type="molecule type" value="Genomic_DNA"/>
</dbReference>
<name>A0ACA9RTP9_9GLOM</name>
<protein>
    <submittedName>
        <fullName evidence="1">7104_t:CDS:1</fullName>
    </submittedName>
</protein>
<organism evidence="1 2">
    <name type="scientific">Racocetra persica</name>
    <dbReference type="NCBI Taxonomy" id="160502"/>
    <lineage>
        <taxon>Eukaryota</taxon>
        <taxon>Fungi</taxon>
        <taxon>Fungi incertae sedis</taxon>
        <taxon>Mucoromycota</taxon>
        <taxon>Glomeromycotina</taxon>
        <taxon>Glomeromycetes</taxon>
        <taxon>Diversisporales</taxon>
        <taxon>Gigasporaceae</taxon>
        <taxon>Racocetra</taxon>
    </lineage>
</organism>
<sequence>KSSLAHFIDPLKICVKAWCLHDAAGQNTHNYLSWFLDKRQK</sequence>
<comment type="caution">
    <text evidence="1">The sequence shown here is derived from an EMBL/GenBank/DDBJ whole genome shotgun (WGS) entry which is preliminary data.</text>
</comment>
<accession>A0ACA9RTP9</accession>
<feature type="non-terminal residue" evidence="1">
    <location>
        <position position="41"/>
    </location>
</feature>
<reference evidence="1" key="1">
    <citation type="submission" date="2021-06" db="EMBL/GenBank/DDBJ databases">
        <authorList>
            <person name="Kallberg Y."/>
            <person name="Tangrot J."/>
            <person name="Rosling A."/>
        </authorList>
    </citation>
    <scope>NUCLEOTIDE SEQUENCE</scope>
    <source>
        <strain evidence="1">MA461A</strain>
    </source>
</reference>
<gene>
    <name evidence="1" type="ORF">RPERSI_LOCUS22763</name>
</gene>
<feature type="non-terminal residue" evidence="1">
    <location>
        <position position="1"/>
    </location>
</feature>
<dbReference type="Proteomes" id="UP000789920">
    <property type="component" value="Unassembled WGS sequence"/>
</dbReference>